<accession>A0ABT9YTT6</accession>
<dbReference type="NCBIfam" id="TIGR01484">
    <property type="entry name" value="HAD-SF-IIB"/>
    <property type="match status" value="1"/>
</dbReference>
<dbReference type="Pfam" id="PF08282">
    <property type="entry name" value="Hydrolase_3"/>
    <property type="match status" value="1"/>
</dbReference>
<dbReference type="PANTHER" id="PTHR10000">
    <property type="entry name" value="PHOSPHOSERINE PHOSPHATASE"/>
    <property type="match status" value="1"/>
</dbReference>
<dbReference type="SFLD" id="SFLDG01140">
    <property type="entry name" value="C2.B:_Phosphomannomutase_and_P"/>
    <property type="match status" value="1"/>
</dbReference>
<dbReference type="InterPro" id="IPR006379">
    <property type="entry name" value="HAD-SF_hydro_IIB"/>
</dbReference>
<dbReference type="NCBIfam" id="TIGR00099">
    <property type="entry name" value="Cof-subfamily"/>
    <property type="match status" value="1"/>
</dbReference>
<dbReference type="CDD" id="cd07516">
    <property type="entry name" value="HAD_Pase"/>
    <property type="match status" value="1"/>
</dbReference>
<dbReference type="SFLD" id="SFLDG01144">
    <property type="entry name" value="C2.B.4:_PGP_Like"/>
    <property type="match status" value="1"/>
</dbReference>
<protein>
    <submittedName>
        <fullName evidence="1">Cof subfamily protein (Haloacid dehalogenase superfamily)</fullName>
    </submittedName>
</protein>
<dbReference type="SUPFAM" id="SSF56784">
    <property type="entry name" value="HAD-like"/>
    <property type="match status" value="1"/>
</dbReference>
<keyword evidence="2" id="KW-1185">Reference proteome</keyword>
<gene>
    <name evidence="1" type="ORF">J2S23_001986</name>
</gene>
<dbReference type="InterPro" id="IPR023214">
    <property type="entry name" value="HAD_sf"/>
</dbReference>
<dbReference type="PANTHER" id="PTHR10000:SF8">
    <property type="entry name" value="HAD SUPERFAMILY HYDROLASE-LIKE, TYPE 3"/>
    <property type="match status" value="1"/>
</dbReference>
<sequence>MIKLIAIDMDGTLLNSQKEVPKENIAALHQAVEKGVKVVICTGRPKSGVVSIFDQLGLDGEEEYAILDNGCTIYKTKDWSLLAHQSLSQEDMALLAESGKDYPDISVTYFDSDHYYILGEDVPELVTYDAALVFTTPTPTTLEHVQNSSIPIFQGMFMGEAPALDRFQEEQGDKLSQHFSTVRSQSYIYEAMPKGTTKASALARLAETLGLEAEEVMAIGDAANDLEMLSFAGVSVAMGNASEEVKAICDHVTASNDEAGVARAIEELVLAAENH</sequence>
<evidence type="ECO:0000313" key="2">
    <source>
        <dbReference type="Proteomes" id="UP001223079"/>
    </source>
</evidence>
<dbReference type="EMBL" id="JAUSTM010000026">
    <property type="protein sequence ID" value="MDQ0223411.1"/>
    <property type="molecule type" value="Genomic_DNA"/>
</dbReference>
<name>A0ABT9YTT6_9STRE</name>
<dbReference type="RefSeq" id="WP_307122560.1">
    <property type="nucleotide sequence ID" value="NZ_JAUSTM010000026.1"/>
</dbReference>
<organism evidence="1 2">
    <name type="scientific">Streptococcus moroccensis</name>
    <dbReference type="NCBI Taxonomy" id="1451356"/>
    <lineage>
        <taxon>Bacteria</taxon>
        <taxon>Bacillati</taxon>
        <taxon>Bacillota</taxon>
        <taxon>Bacilli</taxon>
        <taxon>Lactobacillales</taxon>
        <taxon>Streptococcaceae</taxon>
        <taxon>Streptococcus</taxon>
    </lineage>
</organism>
<proteinExistence type="predicted"/>
<dbReference type="Gene3D" id="3.40.50.1000">
    <property type="entry name" value="HAD superfamily/HAD-like"/>
    <property type="match status" value="1"/>
</dbReference>
<dbReference type="InterPro" id="IPR000150">
    <property type="entry name" value="Cof"/>
</dbReference>
<evidence type="ECO:0000313" key="1">
    <source>
        <dbReference type="EMBL" id="MDQ0223411.1"/>
    </source>
</evidence>
<dbReference type="InterPro" id="IPR036412">
    <property type="entry name" value="HAD-like_sf"/>
</dbReference>
<reference evidence="1 2" key="1">
    <citation type="submission" date="2023-07" db="EMBL/GenBank/DDBJ databases">
        <title>Genomic Encyclopedia of Type Strains, Phase IV (KMG-IV): sequencing the most valuable type-strain genomes for metagenomic binning, comparative biology and taxonomic classification.</title>
        <authorList>
            <person name="Goeker M."/>
        </authorList>
    </citation>
    <scope>NUCLEOTIDE SEQUENCE [LARGE SCALE GENOMIC DNA]</scope>
    <source>
        <strain evidence="1 2">DSM 105143</strain>
    </source>
</reference>
<dbReference type="SFLD" id="SFLDS00003">
    <property type="entry name" value="Haloacid_Dehalogenase"/>
    <property type="match status" value="1"/>
</dbReference>
<dbReference type="PROSITE" id="PS01229">
    <property type="entry name" value="COF_2"/>
    <property type="match status" value="1"/>
</dbReference>
<dbReference type="PROSITE" id="PS01228">
    <property type="entry name" value="COF_1"/>
    <property type="match status" value="1"/>
</dbReference>
<comment type="caution">
    <text evidence="1">The sequence shown here is derived from an EMBL/GenBank/DDBJ whole genome shotgun (WGS) entry which is preliminary data.</text>
</comment>
<dbReference type="Gene3D" id="3.30.1240.10">
    <property type="match status" value="1"/>
</dbReference>
<dbReference type="Proteomes" id="UP001223079">
    <property type="component" value="Unassembled WGS sequence"/>
</dbReference>